<dbReference type="Proteomes" id="UP001187531">
    <property type="component" value="Unassembled WGS sequence"/>
</dbReference>
<proteinExistence type="predicted"/>
<gene>
    <name evidence="1" type="ORF">QYM36_014574</name>
</gene>
<comment type="caution">
    <text evidence="1">The sequence shown here is derived from an EMBL/GenBank/DDBJ whole genome shotgun (WGS) entry which is preliminary data.</text>
</comment>
<protein>
    <submittedName>
        <fullName evidence="1">Uncharacterized protein</fullName>
    </submittedName>
</protein>
<dbReference type="AlphaFoldDB" id="A0AA88KVT0"/>
<keyword evidence="2" id="KW-1185">Reference proteome</keyword>
<dbReference type="EMBL" id="JAVRJZ010000018">
    <property type="protein sequence ID" value="KAK2708988.1"/>
    <property type="molecule type" value="Genomic_DNA"/>
</dbReference>
<reference evidence="1" key="1">
    <citation type="submission" date="2023-07" db="EMBL/GenBank/DDBJ databases">
        <title>Chromosome-level genome assembly of Artemia franciscana.</title>
        <authorList>
            <person name="Jo E."/>
        </authorList>
    </citation>
    <scope>NUCLEOTIDE SEQUENCE</scope>
    <source>
        <tissue evidence="1">Whole body</tissue>
    </source>
</reference>
<evidence type="ECO:0000313" key="1">
    <source>
        <dbReference type="EMBL" id="KAK2708988.1"/>
    </source>
</evidence>
<evidence type="ECO:0000313" key="2">
    <source>
        <dbReference type="Proteomes" id="UP001187531"/>
    </source>
</evidence>
<sequence length="189" mass="21379">MRGMFSVKSVKRKLTRLVMAVEMNRYQADVPCLSETRLNKVYEESIPDRDSENSYLFLNSGAYDGSGNLGVGFMIGLRGQKALLVWDPVNPKKSQTATERKTIQHLYHCCLRTNKSGNIYYADDIVALAADPVIAQAMLNEMAYFSQLVGMKINTVKSKVTDLNIQSDYQLVPYGKEWENVDGFIYIAR</sequence>
<organism evidence="1 2">
    <name type="scientific">Artemia franciscana</name>
    <name type="common">Brine shrimp</name>
    <name type="synonym">Artemia sanfranciscana</name>
    <dbReference type="NCBI Taxonomy" id="6661"/>
    <lineage>
        <taxon>Eukaryota</taxon>
        <taxon>Metazoa</taxon>
        <taxon>Ecdysozoa</taxon>
        <taxon>Arthropoda</taxon>
        <taxon>Crustacea</taxon>
        <taxon>Branchiopoda</taxon>
        <taxon>Anostraca</taxon>
        <taxon>Artemiidae</taxon>
        <taxon>Artemia</taxon>
    </lineage>
</organism>
<name>A0AA88KVT0_ARTSF</name>
<accession>A0AA88KVT0</accession>